<evidence type="ECO:0000313" key="11">
    <source>
        <dbReference type="Proteomes" id="UP000233524"/>
    </source>
</evidence>
<dbReference type="PANTHER" id="PTHR35041">
    <property type="entry name" value="MEDIATOR OF RNA POLYMERASE II TRANSCRIPTION SUBUNIT 1"/>
    <property type="match status" value="1"/>
</dbReference>
<comment type="caution">
    <text evidence="10">The sequence shown here is derived from an EMBL/GenBank/DDBJ whole genome shotgun (WGS) entry which is preliminary data.</text>
</comment>
<evidence type="ECO:0000256" key="5">
    <source>
        <dbReference type="ARBA" id="ARBA00023163"/>
    </source>
</evidence>
<feature type="domain" description="Mediator complex subunit Med1" evidence="9">
    <location>
        <begin position="123"/>
        <end position="541"/>
    </location>
</feature>
<dbReference type="Proteomes" id="UP000233524">
    <property type="component" value="Unassembled WGS sequence"/>
</dbReference>
<reference evidence="10 11" key="1">
    <citation type="journal article" date="2017" name="G3 (Bethesda)">
        <title>First Draft Genome Sequence of the Pathogenic Fungus Lomentospora prolificans (Formerly Scedosporium prolificans).</title>
        <authorList>
            <person name="Luo R."/>
            <person name="Zimin A."/>
            <person name="Workman R."/>
            <person name="Fan Y."/>
            <person name="Pertea G."/>
            <person name="Grossman N."/>
            <person name="Wear M.P."/>
            <person name="Jia B."/>
            <person name="Miller H."/>
            <person name="Casadevall A."/>
            <person name="Timp W."/>
            <person name="Zhang S.X."/>
            <person name="Salzberg S.L."/>
        </authorList>
    </citation>
    <scope>NUCLEOTIDE SEQUENCE [LARGE SCALE GENOMIC DNA]</scope>
    <source>
        <strain evidence="10 11">JHH-5317</strain>
    </source>
</reference>
<keyword evidence="6 7" id="KW-0539">Nucleus</keyword>
<keyword evidence="5 7" id="KW-0804">Transcription</keyword>
<feature type="region of interest" description="Disordered" evidence="8">
    <location>
        <begin position="1"/>
        <end position="75"/>
    </location>
</feature>
<evidence type="ECO:0000259" key="9">
    <source>
        <dbReference type="Pfam" id="PF10744"/>
    </source>
</evidence>
<evidence type="ECO:0000256" key="7">
    <source>
        <dbReference type="RuleBase" id="RU364059"/>
    </source>
</evidence>
<dbReference type="EMBL" id="NLAX01000701">
    <property type="protein sequence ID" value="PKS07581.1"/>
    <property type="molecule type" value="Genomic_DNA"/>
</dbReference>
<dbReference type="Pfam" id="PF10744">
    <property type="entry name" value="Med1"/>
    <property type="match status" value="1"/>
</dbReference>
<dbReference type="OrthoDB" id="5310959at2759"/>
<dbReference type="GO" id="GO:0045944">
    <property type="term" value="P:positive regulation of transcription by RNA polymerase II"/>
    <property type="evidence" value="ECO:0007669"/>
    <property type="project" value="UniProtKB-ARBA"/>
</dbReference>
<dbReference type="AlphaFoldDB" id="A0A2N3N564"/>
<evidence type="ECO:0000313" key="10">
    <source>
        <dbReference type="EMBL" id="PKS07581.1"/>
    </source>
</evidence>
<keyword evidence="3 7" id="KW-0805">Transcription regulation</keyword>
<comment type="similarity">
    <text evidence="2 7">Belongs to the Mediator complex subunit 1 family.</text>
</comment>
<keyword evidence="11" id="KW-1185">Reference proteome</keyword>
<dbReference type="PANTHER" id="PTHR35041:SF4">
    <property type="entry name" value="MEDIATOR OF RNA POLYMERASE II TRANSCRIPTION SUBUNIT 1"/>
    <property type="match status" value="1"/>
</dbReference>
<dbReference type="InParanoid" id="A0A2N3N564"/>
<keyword evidence="4 7" id="KW-0010">Activator</keyword>
<evidence type="ECO:0000256" key="3">
    <source>
        <dbReference type="ARBA" id="ARBA00023015"/>
    </source>
</evidence>
<evidence type="ECO:0000256" key="4">
    <source>
        <dbReference type="ARBA" id="ARBA00023159"/>
    </source>
</evidence>
<dbReference type="InterPro" id="IPR019680">
    <property type="entry name" value="Mediator_Med1"/>
</dbReference>
<evidence type="ECO:0000256" key="1">
    <source>
        <dbReference type="ARBA" id="ARBA00004123"/>
    </source>
</evidence>
<evidence type="ECO:0000256" key="8">
    <source>
        <dbReference type="SAM" id="MobiDB-lite"/>
    </source>
</evidence>
<dbReference type="GO" id="GO:0003712">
    <property type="term" value="F:transcription coregulator activity"/>
    <property type="evidence" value="ECO:0007669"/>
    <property type="project" value="InterPro"/>
</dbReference>
<proteinExistence type="inferred from homology"/>
<feature type="region of interest" description="Disordered" evidence="8">
    <location>
        <begin position="542"/>
        <end position="565"/>
    </location>
</feature>
<dbReference type="VEuPathDB" id="FungiDB:jhhlp_006186"/>
<name>A0A2N3N564_9PEZI</name>
<gene>
    <name evidence="10" type="ORF">jhhlp_006186</name>
</gene>
<feature type="compositionally biased region" description="Polar residues" evidence="8">
    <location>
        <begin position="47"/>
        <end position="61"/>
    </location>
</feature>
<organism evidence="10 11">
    <name type="scientific">Lomentospora prolificans</name>
    <dbReference type="NCBI Taxonomy" id="41688"/>
    <lineage>
        <taxon>Eukaryota</taxon>
        <taxon>Fungi</taxon>
        <taxon>Dikarya</taxon>
        <taxon>Ascomycota</taxon>
        <taxon>Pezizomycotina</taxon>
        <taxon>Sordariomycetes</taxon>
        <taxon>Hypocreomycetidae</taxon>
        <taxon>Microascales</taxon>
        <taxon>Microascaceae</taxon>
        <taxon>Lomentospora</taxon>
    </lineage>
</organism>
<dbReference type="STRING" id="41688.A0A2N3N564"/>
<evidence type="ECO:0000256" key="2">
    <source>
        <dbReference type="ARBA" id="ARBA00006210"/>
    </source>
</evidence>
<feature type="compositionally biased region" description="Polar residues" evidence="8">
    <location>
        <begin position="1"/>
        <end position="18"/>
    </location>
</feature>
<comment type="subcellular location">
    <subcellularLocation>
        <location evidence="1 7">Nucleus</location>
    </subcellularLocation>
</comment>
<accession>A0A2N3N564</accession>
<sequence>GKPTMATPTPGKTQQGRTPQVAASPPASTPFSLSGVQGVFSPRGPRSSPQQVKKSPATTATLAGHPSTGPLNFDSPSAAAAMGSLGMANGLDMGLDNVGVAGLAGFHGLGVLAGEDERLKRLDAVINTLSHKKGYVSEEGLERLVQRIGLDCIWDTHTDPSGQKMKMLVVAGKALQLDISIDNNIVRNVALSFPLSAPIVIERVGRATAILMKDLELRPGQSPLTKKLDDFYANLARLADLDKLSIIPGLDLQEALAGMCSSLERIHHYDLEKLRAEHAGKSEKYIHNMVTCHRHGYPVMHARNRVGLNLDYWIERHCVPPKDPVSQKFVEENEGVWSLLISCAPMGNMIYPSVRISENWISPKLEKEDPSAEEVLSATTGPALDWLEPENAVIPPPEENKDATVDMSLKYPEIIFKALLEPTVILPQPVWLHVYELVGAQPPPLYAYPTFDSLYFPIPASTEAHDPSAPRTIEHHREVTSISREGETSTKKHKNTLYIYKPVYGQTLSELPFSHPKQLISLLPNLRQYALLSTLLRRSFGDNRTSRDGVASNTKTGEVAGPDLSTRTVPKKQELNAFSTGVSAMQGVEYDSSDHIEEDNVDSIDVTLTVHPAPRLQVVFPLRSTTASITLEIGPNGKIRVISQNIVPDDESGTTDEAVNSKSQAVTPEKLGRALEVLEDIDQWCEWVRTRVDRS</sequence>
<feature type="non-terminal residue" evidence="10">
    <location>
        <position position="1"/>
    </location>
</feature>
<comment type="function">
    <text evidence="7">Component of the Mediator complex, a coactivator involved in the regulated transcription of nearly all RNA polymerase II-dependent genes. Mediator functions as a bridge to convey information from gene-specific regulatory proteins to the basal RNA polymerase II transcription machinery. Mediator is recruited to promoters by direct interactions with regulatory proteins and serves as a scaffold for the assembly of a functional preinitiation complex with RNA polymerase II and the general transcription factors.</text>
</comment>
<evidence type="ECO:0000256" key="6">
    <source>
        <dbReference type="ARBA" id="ARBA00023242"/>
    </source>
</evidence>
<protein>
    <recommendedName>
        <fullName evidence="7">Mediator of RNA polymerase II transcription subunit 1</fullName>
    </recommendedName>
    <alternativeName>
        <fullName evidence="7">Mediator complex subunit 1</fullName>
    </alternativeName>
</protein>
<dbReference type="GO" id="GO:0016592">
    <property type="term" value="C:mediator complex"/>
    <property type="evidence" value="ECO:0007669"/>
    <property type="project" value="InterPro"/>
</dbReference>